<dbReference type="Pfam" id="PF22893">
    <property type="entry name" value="ULD_2"/>
    <property type="match status" value="1"/>
</dbReference>
<reference evidence="2" key="1">
    <citation type="submission" date="2023-03" db="EMBL/GenBank/DDBJ databases">
        <title>Massive genome expansion in bonnet fungi (Mycena s.s.) driven by repeated elements and novel gene families across ecological guilds.</title>
        <authorList>
            <consortium name="Lawrence Berkeley National Laboratory"/>
            <person name="Harder C.B."/>
            <person name="Miyauchi S."/>
            <person name="Viragh M."/>
            <person name="Kuo A."/>
            <person name="Thoen E."/>
            <person name="Andreopoulos B."/>
            <person name="Lu D."/>
            <person name="Skrede I."/>
            <person name="Drula E."/>
            <person name="Henrissat B."/>
            <person name="Morin E."/>
            <person name="Kohler A."/>
            <person name="Barry K."/>
            <person name="LaButti K."/>
            <person name="Morin E."/>
            <person name="Salamov A."/>
            <person name="Lipzen A."/>
            <person name="Mereny Z."/>
            <person name="Hegedus B."/>
            <person name="Baldrian P."/>
            <person name="Stursova M."/>
            <person name="Weitz H."/>
            <person name="Taylor A."/>
            <person name="Grigoriev I.V."/>
            <person name="Nagy L.G."/>
            <person name="Martin F."/>
            <person name="Kauserud H."/>
        </authorList>
    </citation>
    <scope>NUCLEOTIDE SEQUENCE</scope>
    <source>
        <strain evidence="2">9284</strain>
    </source>
</reference>
<evidence type="ECO:0000313" key="3">
    <source>
        <dbReference type="Proteomes" id="UP001221142"/>
    </source>
</evidence>
<feature type="domain" description="Ubiquitin-like" evidence="1">
    <location>
        <begin position="225"/>
        <end position="305"/>
    </location>
</feature>
<proteinExistence type="predicted"/>
<comment type="caution">
    <text evidence="2">The sequence shown here is derived from an EMBL/GenBank/DDBJ whole genome shotgun (WGS) entry which is preliminary data.</text>
</comment>
<name>A0AAD7BG78_9AGAR</name>
<dbReference type="InterPro" id="IPR054464">
    <property type="entry name" value="ULD_fung"/>
</dbReference>
<organism evidence="2 3">
    <name type="scientific">Roridomyces roridus</name>
    <dbReference type="NCBI Taxonomy" id="1738132"/>
    <lineage>
        <taxon>Eukaryota</taxon>
        <taxon>Fungi</taxon>
        <taxon>Dikarya</taxon>
        <taxon>Basidiomycota</taxon>
        <taxon>Agaricomycotina</taxon>
        <taxon>Agaricomycetes</taxon>
        <taxon>Agaricomycetidae</taxon>
        <taxon>Agaricales</taxon>
        <taxon>Marasmiineae</taxon>
        <taxon>Mycenaceae</taxon>
        <taxon>Roridomyces</taxon>
    </lineage>
</organism>
<dbReference type="Proteomes" id="UP001221142">
    <property type="component" value="Unassembled WGS sequence"/>
</dbReference>
<gene>
    <name evidence="2" type="ORF">FB45DRAFT_148922</name>
</gene>
<dbReference type="AlphaFoldDB" id="A0AAD7BG78"/>
<accession>A0AAD7BG78</accession>
<evidence type="ECO:0000259" key="1">
    <source>
        <dbReference type="Pfam" id="PF22893"/>
    </source>
</evidence>
<evidence type="ECO:0000313" key="2">
    <source>
        <dbReference type="EMBL" id="KAJ7620244.1"/>
    </source>
</evidence>
<protein>
    <recommendedName>
        <fullName evidence="1">Ubiquitin-like domain-containing protein</fullName>
    </recommendedName>
</protein>
<dbReference type="EMBL" id="JARKIF010000017">
    <property type="protein sequence ID" value="KAJ7620244.1"/>
    <property type="molecule type" value="Genomic_DNA"/>
</dbReference>
<keyword evidence="3" id="KW-1185">Reference proteome</keyword>
<sequence>MPSAVAVALTFGSFGDILEAAHIAKRIIDVLRSASEQSSRRRALMATLEGLCDDMSQLTFVFDQDRFTDRLWAEVDLCRSLLDDFSAKINVNDTAGLVGLFRKTWSVAVEERDLASWRVRISERREALRDLLASSNSIRLHELGDHIGRVGSQVQYIGSRVDSVESQVLNVGNFGTLNVVLSTFLSAAISQRGIEIRKALSDIRQVDAGVQQLIAAMALHHIREPVFYLIDPVGRSIPIPLHHFSGFDHLDRILKAYLCDNPEAGSSYIDRGDYSIVATDGQIITQRDFRLGGVKEGMKFDVGIIKRARNLPQQYGTCPQCGQANAEVAVDKLWIDCSQHECRLRYQSSYFINTIIVVNGSMVKQQCSTQDFSHGDHRESFRMIQVVYEVSKLPAVFWAIWVQFTVDALLQRFVSVLQCCKHSVLTAQSL</sequence>